<dbReference type="PANTHER" id="PTHR12894:SF27">
    <property type="entry name" value="TRANSFORMING GROWTH FACTOR-BETA RECEPTOR-ASSOCIATED PROTEIN 1"/>
    <property type="match status" value="1"/>
</dbReference>
<dbReference type="InterPro" id="IPR019452">
    <property type="entry name" value="VPS39/TGF_beta_rcpt-assoc_1"/>
</dbReference>
<reference evidence="6 7" key="1">
    <citation type="journal article" date="2015" name="Sci. Rep.">
        <title>The genome of Leishmania panamensis: insights into genomics of the L. (Viannia) subgenus.</title>
        <authorList>
            <person name="Llanes A."/>
            <person name="Restrepo C.M."/>
            <person name="Vecchio G.D."/>
            <person name="Anguizola F.J."/>
            <person name="Lleonart R."/>
        </authorList>
    </citation>
    <scope>NUCLEOTIDE SEQUENCE [LARGE SCALE GENOMIC DNA]</scope>
    <source>
        <strain evidence="6 7">MHOM/PA/94/PSC-1</strain>
    </source>
</reference>
<dbReference type="Proteomes" id="UP000063063">
    <property type="component" value="Chromosome 12"/>
</dbReference>
<dbReference type="InterPro" id="IPR019453">
    <property type="entry name" value="VPS39/TGFA1_Znf"/>
</dbReference>
<evidence type="ECO:0000259" key="5">
    <source>
        <dbReference type="PROSITE" id="PS50219"/>
    </source>
</evidence>
<name>A0A088RKF9_LEIPA</name>
<dbReference type="InterPro" id="IPR001180">
    <property type="entry name" value="CNH_dom"/>
</dbReference>
<evidence type="ECO:0000256" key="4">
    <source>
        <dbReference type="ARBA" id="ARBA00022927"/>
    </source>
</evidence>
<keyword evidence="2" id="KW-0813">Transport</keyword>
<dbReference type="GeneID" id="22573107"/>
<feature type="domain" description="CNH" evidence="5">
    <location>
        <begin position="26"/>
        <end position="317"/>
    </location>
</feature>
<dbReference type="AlphaFoldDB" id="A0A088RKF9"/>
<dbReference type="RefSeq" id="XP_010697081.1">
    <property type="nucleotide sequence ID" value="XM_010698779.1"/>
</dbReference>
<protein>
    <submittedName>
        <fullName evidence="6">Vacuolar sorting protein, putative</fullName>
    </submittedName>
</protein>
<organism evidence="6 7">
    <name type="scientific">Leishmania panamensis</name>
    <dbReference type="NCBI Taxonomy" id="5679"/>
    <lineage>
        <taxon>Eukaryota</taxon>
        <taxon>Discoba</taxon>
        <taxon>Euglenozoa</taxon>
        <taxon>Kinetoplastea</taxon>
        <taxon>Metakinetoplastina</taxon>
        <taxon>Trypanosomatida</taxon>
        <taxon>Trypanosomatidae</taxon>
        <taxon>Leishmaniinae</taxon>
        <taxon>Leishmania</taxon>
        <taxon>Leishmania guyanensis species complex</taxon>
    </lineage>
</organism>
<proteinExistence type="predicted"/>
<dbReference type="VEuPathDB" id="TriTrypDB:LPMP_121010"/>
<dbReference type="PANTHER" id="PTHR12894">
    <property type="entry name" value="CNH DOMAIN CONTAINING"/>
    <property type="match status" value="1"/>
</dbReference>
<dbReference type="KEGG" id="lpan:LPMP_121010"/>
<dbReference type="Pfam" id="PF10366">
    <property type="entry name" value="Vps39_1"/>
    <property type="match status" value="1"/>
</dbReference>
<dbReference type="GO" id="GO:0034058">
    <property type="term" value="P:endosomal vesicle fusion"/>
    <property type="evidence" value="ECO:0007669"/>
    <property type="project" value="TreeGrafter"/>
</dbReference>
<evidence type="ECO:0000256" key="1">
    <source>
        <dbReference type="ARBA" id="ARBA00004496"/>
    </source>
</evidence>
<keyword evidence="4" id="KW-0653">Protein transport</keyword>
<evidence type="ECO:0000313" key="7">
    <source>
        <dbReference type="Proteomes" id="UP000063063"/>
    </source>
</evidence>
<dbReference type="PROSITE" id="PS50219">
    <property type="entry name" value="CNH"/>
    <property type="match status" value="1"/>
</dbReference>
<evidence type="ECO:0000256" key="3">
    <source>
        <dbReference type="ARBA" id="ARBA00022490"/>
    </source>
</evidence>
<evidence type="ECO:0000313" key="6">
    <source>
        <dbReference type="EMBL" id="AIN96428.1"/>
    </source>
</evidence>
<evidence type="ECO:0000256" key="2">
    <source>
        <dbReference type="ARBA" id="ARBA00022448"/>
    </source>
</evidence>
<accession>A0A088RKF9</accession>
<dbReference type="VEuPathDB" id="TriTrypDB:LPAL13_200066800"/>
<dbReference type="GO" id="GO:0006914">
    <property type="term" value="P:autophagy"/>
    <property type="evidence" value="ECO:0007669"/>
    <property type="project" value="TreeGrafter"/>
</dbReference>
<sequence>MQAEEARHAALRIEAYRLVSLGDPIPHKIESITTYRTLVFVGTSDSKVAVYRVEACKESAAPLTLLQEITESRRHAVRQLTVVGKCRLLALVGDVLVVYHIHDDTSHSASGFQLRAVTTITGHKDTIAFHVKQQKGVISMAVLQRKRVTLYEASPTNLDFLLKVTVALPDGVKTLSWMGRSIIFGGRKEYLLYNTTTASTSVLYPTPRSGAAPLVLPMAPVPEVLVASDGAGLRTLLYDGSEVPGDSRILWATPPAEVRYEHPYVVSHHPSAPHHALQIRLPMLATLEDATAYPRSCLCQTIDLPKVVKVAQCHWIDYDCAMPSRSAPPDVLSYSPIVLADSDHRLHLLVRTSVAVQAEALAAAKLFAAADLLCRLCPHEVAPPTLQRIVMAGALDKFVAQQDYAGCFHDFSTIESDPRVAIQLFPGFLRLDETPSSCPALPAEAPATIVVAALPALADYLHSQRATLVLLSGSASAEPVQSQLRAVDRALVMSLCALKREEALMALLRGEIACDVADAAAILREHRQWVALTLLLEAHGQYDEAVSQLHHLVSTSEERTEIPQPQLGALQELFRRHPFPAAKGDDYVAQSTLWEWLTSCPSAHPLSTEDTAATCTTATAMMTALNFFRRRPLTQFHRLLEQHSSWVFGVVPAESAVRVFFSEENVHHYGVALQVLQAYPEAPCTTPRLLLVVEYLFQLLADVRVRVTEPVIYERYWRGLGELLFASPVKTVMETEKRQRLRDRLHEFLLTSPHVNLESAAAYFNAADIRSRCLPERAVVHRRQGSHQAAISMFLNESECLADATAYARSVYADGSSDAFTALLEALLRPTAGAPRVTEALEVMNTCDGIDAAAVLPMLPDEMAFSQVSSFLLHALRANTTACRASAVYNSILQAKRLQSEESCIRLSSRAVVLEEGMVCPVCQRRLRPDTVLAVYPNNVMLHQGCALDEHVCAATLHDYRHDAYATLEDL</sequence>
<dbReference type="GO" id="GO:0015031">
    <property type="term" value="P:protein transport"/>
    <property type="evidence" value="ECO:0007669"/>
    <property type="project" value="UniProtKB-KW"/>
</dbReference>
<dbReference type="EMBL" id="CP009381">
    <property type="protein sequence ID" value="AIN96428.1"/>
    <property type="molecule type" value="Genomic_DNA"/>
</dbReference>
<dbReference type="Pfam" id="PF10367">
    <property type="entry name" value="zf-Vps39_C"/>
    <property type="match status" value="1"/>
</dbReference>
<gene>
    <name evidence="6" type="ORF">LPMP_121010</name>
</gene>
<dbReference type="eggNOG" id="KOG2063">
    <property type="taxonomic scope" value="Eukaryota"/>
</dbReference>
<comment type="subcellular location">
    <subcellularLocation>
        <location evidence="1">Cytoplasm</location>
    </subcellularLocation>
</comment>
<dbReference type="GO" id="GO:0005737">
    <property type="term" value="C:cytoplasm"/>
    <property type="evidence" value="ECO:0007669"/>
    <property type="project" value="UniProtKB-SubCell"/>
</dbReference>
<dbReference type="OrthoDB" id="5325112at2759"/>
<keyword evidence="3" id="KW-0963">Cytoplasm</keyword>
<dbReference type="GO" id="GO:0016020">
    <property type="term" value="C:membrane"/>
    <property type="evidence" value="ECO:0007669"/>
    <property type="project" value="TreeGrafter"/>
</dbReference>
<dbReference type="InterPro" id="IPR032914">
    <property type="entry name" value="Vam6/VPS39/TRAP1"/>
</dbReference>
<keyword evidence="7" id="KW-1185">Reference proteome</keyword>